<dbReference type="PANTHER" id="PTHR12080:SF48">
    <property type="entry name" value="IMMUNOGLOBULIN SUBTYPE DOMAIN-CONTAINING PROTEIN"/>
    <property type="match status" value="1"/>
</dbReference>
<keyword evidence="5" id="KW-1133">Transmembrane helix</keyword>
<accession>A0AAV1PV09</accession>
<evidence type="ECO:0000313" key="8">
    <source>
        <dbReference type="EMBL" id="CAK6975459.1"/>
    </source>
</evidence>
<feature type="domain" description="Ig-like" evidence="6">
    <location>
        <begin position="273"/>
        <end position="360"/>
    </location>
</feature>
<organism evidence="8 9">
    <name type="scientific">Scomber scombrus</name>
    <name type="common">Atlantic mackerel</name>
    <name type="synonym">Scomber vernalis</name>
    <dbReference type="NCBI Taxonomy" id="13677"/>
    <lineage>
        <taxon>Eukaryota</taxon>
        <taxon>Metazoa</taxon>
        <taxon>Chordata</taxon>
        <taxon>Craniata</taxon>
        <taxon>Vertebrata</taxon>
        <taxon>Euteleostomi</taxon>
        <taxon>Actinopterygii</taxon>
        <taxon>Neopterygii</taxon>
        <taxon>Teleostei</taxon>
        <taxon>Neoteleostei</taxon>
        <taxon>Acanthomorphata</taxon>
        <taxon>Pelagiaria</taxon>
        <taxon>Scombriformes</taxon>
        <taxon>Scombridae</taxon>
        <taxon>Scomber</taxon>
    </lineage>
</organism>
<evidence type="ECO:0000256" key="4">
    <source>
        <dbReference type="ARBA" id="ARBA00023180"/>
    </source>
</evidence>
<dbReference type="GO" id="GO:0016020">
    <property type="term" value="C:membrane"/>
    <property type="evidence" value="ECO:0007669"/>
    <property type="project" value="UniProtKB-SubCell"/>
</dbReference>
<keyword evidence="3 5" id="KW-0472">Membrane</keyword>
<dbReference type="InterPro" id="IPR003599">
    <property type="entry name" value="Ig_sub"/>
</dbReference>
<dbReference type="InterPro" id="IPR004170">
    <property type="entry name" value="WWE_dom"/>
</dbReference>
<dbReference type="SUPFAM" id="SSF48726">
    <property type="entry name" value="Immunoglobulin"/>
    <property type="match status" value="2"/>
</dbReference>
<dbReference type="SMART" id="SM00409">
    <property type="entry name" value="IG"/>
    <property type="match status" value="2"/>
</dbReference>
<gene>
    <name evidence="8" type="ORF">FSCOSCO3_A037054</name>
</gene>
<dbReference type="Gene3D" id="2.60.40.10">
    <property type="entry name" value="Immunoglobulins"/>
    <property type="match status" value="4"/>
</dbReference>
<reference evidence="8 9" key="1">
    <citation type="submission" date="2024-01" db="EMBL/GenBank/DDBJ databases">
        <authorList>
            <person name="Alioto T."/>
            <person name="Alioto T."/>
            <person name="Gomez Garrido J."/>
        </authorList>
    </citation>
    <scope>NUCLEOTIDE SEQUENCE [LARGE SCALE GENOMIC DNA]</scope>
</reference>
<dbReference type="SUPFAM" id="SSF117839">
    <property type="entry name" value="WWE domain"/>
    <property type="match status" value="1"/>
</dbReference>
<evidence type="ECO:0000259" key="6">
    <source>
        <dbReference type="PROSITE" id="PS50835"/>
    </source>
</evidence>
<sequence length="517" mass="59665">MWLLYFLFWAAVRANEEPLYKIIGDKVVLTPDSVENPIYDIMWMYGNDIAMEWYQNGDKTLSYLQFKDRGSLNISTGVMTITGLTLDDSGIYTAEINNEVNSQTELLVISPVPKPSISVSCKKTYCVYTCDGITTDAEPVTYWWTADEKRWPSTKELKITKEDKEQWFSCELENPVSSNSSEKVINLFKKELLYGKLGDKAVLTPDSVENPIYRIVWKHGPNIAMQWWHEETSSYRQFKDRGSLDISTGVMTITGLTRDDIGIYTVEINNRVPSKTLLLVISPVPKPTLYISCDPEMTYCVLTCSGSTTDAEPVTYWWTAGKKRWTSTNQLKITKEEKKMWFRCELENPVSSHSSEKFFNPFISDLTWIYILIAAFVVILVGCIFIIYLKRKYITGLVVRTKQAMEVMLSDFQNTFNQDPASVVTHSTSNDLKPQWEFAGKRGRWHDFREKTDPPNKCSVTINDIESWYQEKPHDKMPFTVNGDSYELDFNKMIQTQVKDNSQYSIRRELVPLHAHV</sequence>
<proteinExistence type="predicted"/>
<dbReference type="InterPro" id="IPR036179">
    <property type="entry name" value="Ig-like_dom_sf"/>
</dbReference>
<evidence type="ECO:0000256" key="1">
    <source>
        <dbReference type="ARBA" id="ARBA00004370"/>
    </source>
</evidence>
<comment type="subcellular location">
    <subcellularLocation>
        <location evidence="1">Membrane</location>
    </subcellularLocation>
</comment>
<keyword evidence="2" id="KW-0732">Signal</keyword>
<dbReference type="InterPro" id="IPR037197">
    <property type="entry name" value="WWE_dom_sf"/>
</dbReference>
<dbReference type="InterPro" id="IPR013783">
    <property type="entry name" value="Ig-like_fold"/>
</dbReference>
<dbReference type="InterPro" id="IPR015631">
    <property type="entry name" value="CD2/SLAM_rcpt"/>
</dbReference>
<name>A0AAV1PV09_SCOSC</name>
<evidence type="ECO:0000313" key="9">
    <source>
        <dbReference type="Proteomes" id="UP001314229"/>
    </source>
</evidence>
<evidence type="ECO:0000256" key="5">
    <source>
        <dbReference type="SAM" id="Phobius"/>
    </source>
</evidence>
<evidence type="ECO:0000256" key="2">
    <source>
        <dbReference type="ARBA" id="ARBA00022729"/>
    </source>
</evidence>
<evidence type="ECO:0000259" key="7">
    <source>
        <dbReference type="PROSITE" id="PS50918"/>
    </source>
</evidence>
<dbReference type="AlphaFoldDB" id="A0AAV1PV09"/>
<dbReference type="PROSITE" id="PS50918">
    <property type="entry name" value="WWE"/>
    <property type="match status" value="1"/>
</dbReference>
<feature type="domain" description="WWE" evidence="7">
    <location>
        <begin position="422"/>
        <end position="508"/>
    </location>
</feature>
<comment type="caution">
    <text evidence="8">The sequence shown here is derived from an EMBL/GenBank/DDBJ whole genome shotgun (WGS) entry which is preliminary data.</text>
</comment>
<keyword evidence="4" id="KW-0325">Glycoprotein</keyword>
<dbReference type="Pfam" id="PF02825">
    <property type="entry name" value="WWE"/>
    <property type="match status" value="1"/>
</dbReference>
<dbReference type="EMBL" id="CAWUFR010000301">
    <property type="protein sequence ID" value="CAK6975459.1"/>
    <property type="molecule type" value="Genomic_DNA"/>
</dbReference>
<dbReference type="InterPro" id="IPR007110">
    <property type="entry name" value="Ig-like_dom"/>
</dbReference>
<keyword evidence="9" id="KW-1185">Reference proteome</keyword>
<feature type="transmembrane region" description="Helical" evidence="5">
    <location>
        <begin position="368"/>
        <end position="389"/>
    </location>
</feature>
<dbReference type="PANTHER" id="PTHR12080">
    <property type="entry name" value="SIGNALING LYMPHOCYTIC ACTIVATION MOLECULE"/>
    <property type="match status" value="1"/>
</dbReference>
<dbReference type="Proteomes" id="UP001314229">
    <property type="component" value="Unassembled WGS sequence"/>
</dbReference>
<keyword evidence="5" id="KW-0812">Transmembrane</keyword>
<protein>
    <submittedName>
        <fullName evidence="8">Uncharacterized protein LOC128354439 isoform X1</fullName>
    </submittedName>
</protein>
<evidence type="ECO:0000256" key="3">
    <source>
        <dbReference type="ARBA" id="ARBA00023136"/>
    </source>
</evidence>
<dbReference type="Gene3D" id="3.30.720.50">
    <property type="match status" value="1"/>
</dbReference>
<dbReference type="PROSITE" id="PS50835">
    <property type="entry name" value="IG_LIKE"/>
    <property type="match status" value="1"/>
</dbReference>